<accession>A0A4P9XKY3</accession>
<organism evidence="2 3">
    <name type="scientific">Thamnocephalis sphaerospora</name>
    <dbReference type="NCBI Taxonomy" id="78915"/>
    <lineage>
        <taxon>Eukaryota</taxon>
        <taxon>Fungi</taxon>
        <taxon>Fungi incertae sedis</taxon>
        <taxon>Zoopagomycota</taxon>
        <taxon>Zoopagomycotina</taxon>
        <taxon>Zoopagomycetes</taxon>
        <taxon>Zoopagales</taxon>
        <taxon>Sigmoideomycetaceae</taxon>
        <taxon>Thamnocephalis</taxon>
    </lineage>
</organism>
<dbReference type="AlphaFoldDB" id="A0A4P9XKY3"/>
<reference evidence="3" key="1">
    <citation type="journal article" date="2018" name="Nat. Microbiol.">
        <title>Leveraging single-cell genomics to expand the fungal tree of life.</title>
        <authorList>
            <person name="Ahrendt S.R."/>
            <person name="Quandt C.A."/>
            <person name="Ciobanu D."/>
            <person name="Clum A."/>
            <person name="Salamov A."/>
            <person name="Andreopoulos B."/>
            <person name="Cheng J.F."/>
            <person name="Woyke T."/>
            <person name="Pelin A."/>
            <person name="Henrissat B."/>
            <person name="Reynolds N.K."/>
            <person name="Benny G.L."/>
            <person name="Smith M.E."/>
            <person name="James T.Y."/>
            <person name="Grigoriev I.V."/>
        </authorList>
    </citation>
    <scope>NUCLEOTIDE SEQUENCE [LARGE SCALE GENOMIC DNA]</scope>
    <source>
        <strain evidence="3">RSA 1356</strain>
    </source>
</reference>
<dbReference type="InterPro" id="IPR036871">
    <property type="entry name" value="PX_dom_sf"/>
</dbReference>
<dbReference type="Gene3D" id="3.30.1520.10">
    <property type="entry name" value="Phox-like domain"/>
    <property type="match status" value="1"/>
</dbReference>
<evidence type="ECO:0008006" key="4">
    <source>
        <dbReference type="Google" id="ProtNLM"/>
    </source>
</evidence>
<feature type="compositionally biased region" description="Polar residues" evidence="1">
    <location>
        <begin position="124"/>
        <end position="136"/>
    </location>
</feature>
<dbReference type="Proteomes" id="UP000271241">
    <property type="component" value="Unassembled WGS sequence"/>
</dbReference>
<feature type="region of interest" description="Disordered" evidence="1">
    <location>
        <begin position="244"/>
        <end position="269"/>
    </location>
</feature>
<proteinExistence type="predicted"/>
<evidence type="ECO:0000256" key="1">
    <source>
        <dbReference type="SAM" id="MobiDB-lite"/>
    </source>
</evidence>
<evidence type="ECO:0000313" key="2">
    <source>
        <dbReference type="EMBL" id="RKP06478.1"/>
    </source>
</evidence>
<feature type="compositionally biased region" description="Low complexity" evidence="1">
    <location>
        <begin position="401"/>
        <end position="413"/>
    </location>
</feature>
<gene>
    <name evidence="2" type="ORF">THASP1DRAFT_31703</name>
</gene>
<feature type="region of interest" description="Disordered" evidence="1">
    <location>
        <begin position="296"/>
        <end position="378"/>
    </location>
</feature>
<name>A0A4P9XKY3_9FUNG</name>
<feature type="region of interest" description="Disordered" evidence="1">
    <location>
        <begin position="124"/>
        <end position="143"/>
    </location>
</feature>
<feature type="compositionally biased region" description="Low complexity" evidence="1">
    <location>
        <begin position="296"/>
        <end position="310"/>
    </location>
</feature>
<protein>
    <recommendedName>
        <fullName evidence="4">PX domain-containing protein</fullName>
    </recommendedName>
</protein>
<evidence type="ECO:0000313" key="3">
    <source>
        <dbReference type="Proteomes" id="UP000271241"/>
    </source>
</evidence>
<feature type="region of interest" description="Disordered" evidence="1">
    <location>
        <begin position="392"/>
        <end position="413"/>
    </location>
</feature>
<dbReference type="EMBL" id="KZ992875">
    <property type="protein sequence ID" value="RKP06478.1"/>
    <property type="molecule type" value="Genomic_DNA"/>
</dbReference>
<dbReference type="GO" id="GO:0035091">
    <property type="term" value="F:phosphatidylinositol binding"/>
    <property type="evidence" value="ECO:0007669"/>
    <property type="project" value="InterPro"/>
</dbReference>
<sequence length="450" mass="48320">MSHTAASKVHAQAPPVAGAWLTKERWCESGTTQRWHAVLVQPVGSPSVQNISKASCEALAALANSTDTSPWPQHACYVIQRRVHHFRRFTLELYREFRTESAVICSVSQAARLLFEKRDLANTSDASNDTPLNQGLSDEEEAEQEADTLARFLAALLEMPTEKLHGSVAVARFFSIWRDDRRVAQRMMGISTTATSDKSVRTRSSSVHQVSQSTVTVNPARSDQAQVAKVISAPAMPTETAVAAFSNTPRKNSSSTRASTSISSETAPGIAPLPFRLLKMEASAGRSLTDTSYLRSFSGSSASSCGSDHSNAGHTGAKVRRPPPPPLDLSYTQRPSRRARKTVRPIPQPEPIKAKHKDRASASDTNGKATAHAPNSATIDKQMAVQETAVQEVGSDNTVKTTADADPSSASPCAERTATAAATAPTPRHIFQHTCSLASSASAHPKSQIY</sequence>
<feature type="compositionally biased region" description="Low complexity" evidence="1">
    <location>
        <begin position="253"/>
        <end position="266"/>
    </location>
</feature>
<keyword evidence="3" id="KW-1185">Reference proteome</keyword>
<feature type="compositionally biased region" description="Polar residues" evidence="1">
    <location>
        <begin position="362"/>
        <end position="378"/>
    </location>
</feature>